<sequence>MGAKPGLLIDEKETSSVVFFPSTTNHLEGEVFVVNNEFIQKIDLNAKTFLGILKKQGKGLPII</sequence>
<dbReference type="KEGG" id="taj:C1A40_06120"/>
<organism evidence="1 2">
    <name type="scientific">Pseudotamlana carrageenivorans</name>
    <dbReference type="NCBI Taxonomy" id="2069432"/>
    <lineage>
        <taxon>Bacteria</taxon>
        <taxon>Pseudomonadati</taxon>
        <taxon>Bacteroidota</taxon>
        <taxon>Flavobacteriia</taxon>
        <taxon>Flavobacteriales</taxon>
        <taxon>Flavobacteriaceae</taxon>
        <taxon>Pseudotamlana</taxon>
    </lineage>
</organism>
<dbReference type="AlphaFoldDB" id="A0A2I7SGR6"/>
<protein>
    <submittedName>
        <fullName evidence="1">Uncharacterized protein</fullName>
    </submittedName>
</protein>
<reference evidence="2" key="1">
    <citation type="submission" date="2018-01" db="EMBL/GenBank/DDBJ databases">
        <title>Complete genome of Tamlana sp. UJ94.</title>
        <authorList>
            <person name="Jung J."/>
            <person name="Chung D."/>
            <person name="Bae S.S."/>
            <person name="Baek K."/>
        </authorList>
    </citation>
    <scope>NUCLEOTIDE SEQUENCE [LARGE SCALE GENOMIC DNA]</scope>
    <source>
        <strain evidence="2">UJ94</strain>
    </source>
</reference>
<gene>
    <name evidence="1" type="ORF">C1A40_06120</name>
</gene>
<name>A0A2I7SGR6_9FLAO</name>
<dbReference type="EMBL" id="CP025938">
    <property type="protein sequence ID" value="AUS05070.1"/>
    <property type="molecule type" value="Genomic_DNA"/>
</dbReference>
<evidence type="ECO:0000313" key="1">
    <source>
        <dbReference type="EMBL" id="AUS05070.1"/>
    </source>
</evidence>
<dbReference type="Proteomes" id="UP000236592">
    <property type="component" value="Chromosome"/>
</dbReference>
<keyword evidence="2" id="KW-1185">Reference proteome</keyword>
<evidence type="ECO:0000313" key="2">
    <source>
        <dbReference type="Proteomes" id="UP000236592"/>
    </source>
</evidence>
<accession>A0A2I7SGR6</accession>
<dbReference type="OrthoDB" id="1430266at2"/>
<dbReference type="RefSeq" id="WP_102995127.1">
    <property type="nucleotide sequence ID" value="NZ_CP025938.1"/>
</dbReference>
<proteinExistence type="predicted"/>